<feature type="transmembrane region" description="Helical" evidence="7">
    <location>
        <begin position="366"/>
        <end position="388"/>
    </location>
</feature>
<dbReference type="GO" id="GO:0005886">
    <property type="term" value="C:plasma membrane"/>
    <property type="evidence" value="ECO:0007669"/>
    <property type="project" value="UniProtKB-SubCell"/>
</dbReference>
<feature type="domain" description="ABC3 transporter permease C-terminal" evidence="8">
    <location>
        <begin position="285"/>
        <end position="398"/>
    </location>
</feature>
<reference evidence="10 11" key="1">
    <citation type="journal article" date="2008" name="Proc. Natl. Acad. Sci. U.S.A.">
        <title>The genome of Cyanothece 51142, a unicellular diazotrophic cyanobacterium important in the marine nitrogen cycle.</title>
        <authorList>
            <person name="Welsh E.A."/>
            <person name="Liberton M."/>
            <person name="Stoeckel J."/>
            <person name="Loh T."/>
            <person name="Elvitigala T."/>
            <person name="Wang C."/>
            <person name="Wollam A."/>
            <person name="Fulton R.S."/>
            <person name="Clifton S.W."/>
            <person name="Jacobs J.M."/>
            <person name="Aurora R."/>
            <person name="Ghosh B.K."/>
            <person name="Sherman L.A."/>
            <person name="Smith R.D."/>
            <person name="Wilson R.K."/>
            <person name="Pakrasi H.B."/>
        </authorList>
    </citation>
    <scope>NUCLEOTIDE SEQUENCE [LARGE SCALE GENOMIC DNA]</scope>
    <source>
        <strain evidence="11">ATCC 51142 / BH68</strain>
    </source>
</reference>
<dbReference type="GO" id="GO:0022857">
    <property type="term" value="F:transmembrane transporter activity"/>
    <property type="evidence" value="ECO:0007669"/>
    <property type="project" value="TreeGrafter"/>
</dbReference>
<dbReference type="HOGENOM" id="CLU_000604_8_0_3"/>
<evidence type="ECO:0000259" key="8">
    <source>
        <dbReference type="Pfam" id="PF02687"/>
    </source>
</evidence>
<dbReference type="PANTHER" id="PTHR30572:SF4">
    <property type="entry name" value="ABC TRANSPORTER PERMEASE YTRF"/>
    <property type="match status" value="1"/>
</dbReference>
<keyword evidence="5 7" id="KW-0472">Membrane</keyword>
<dbReference type="Pfam" id="PF12704">
    <property type="entry name" value="MacB_PCD"/>
    <property type="match status" value="1"/>
</dbReference>
<comment type="similarity">
    <text evidence="6">Belongs to the ABC-4 integral membrane protein family.</text>
</comment>
<keyword evidence="4 7" id="KW-1133">Transmembrane helix</keyword>
<keyword evidence="3 7" id="KW-0812">Transmembrane</keyword>
<dbReference type="InterPro" id="IPR050250">
    <property type="entry name" value="Macrolide_Exporter_MacB"/>
</dbReference>
<dbReference type="Proteomes" id="UP000001203">
    <property type="component" value="Chromosome circular"/>
</dbReference>
<dbReference type="Pfam" id="PF02687">
    <property type="entry name" value="FtsX"/>
    <property type="match status" value="1"/>
</dbReference>
<feature type="transmembrane region" description="Helical" evidence="7">
    <location>
        <begin position="21"/>
        <end position="42"/>
    </location>
</feature>
<dbReference type="InterPro" id="IPR025857">
    <property type="entry name" value="MacB_PCD"/>
</dbReference>
<evidence type="ECO:0000256" key="5">
    <source>
        <dbReference type="ARBA" id="ARBA00023136"/>
    </source>
</evidence>
<evidence type="ECO:0000256" key="2">
    <source>
        <dbReference type="ARBA" id="ARBA00022475"/>
    </source>
</evidence>
<dbReference type="STRING" id="43989.cce_3057"/>
<evidence type="ECO:0000256" key="1">
    <source>
        <dbReference type="ARBA" id="ARBA00004651"/>
    </source>
</evidence>
<organism evidence="10 11">
    <name type="scientific">Crocosphaera subtropica (strain ATCC 51142 / BH68)</name>
    <name type="common">Cyanothece sp. (strain ATCC 51142)</name>
    <dbReference type="NCBI Taxonomy" id="43989"/>
    <lineage>
        <taxon>Bacteria</taxon>
        <taxon>Bacillati</taxon>
        <taxon>Cyanobacteriota</taxon>
        <taxon>Cyanophyceae</taxon>
        <taxon>Oscillatoriophycideae</taxon>
        <taxon>Chroococcales</taxon>
        <taxon>Aphanothecaceae</taxon>
        <taxon>Crocosphaera</taxon>
        <taxon>Crocosphaera subtropica</taxon>
    </lineage>
</organism>
<comment type="subcellular location">
    <subcellularLocation>
        <location evidence="1">Cell membrane</location>
        <topology evidence="1">Multi-pass membrane protein</topology>
    </subcellularLocation>
</comment>
<sequence length="405" mass="43476">MNILETLNMAVATLLLNKQRSGLTMLGIIIGSASVISIVGVGQAGQKLALEQLNSLGPNVLFVNPGAKDTRNMSIEPPKTLVLSDAQAIASQVPAVAKVAPQLNLRDLISYRGRNAVELVFGVTPDFLTVRNYEIAQGRFFSEPDLQRNSRVVVLGPDLKERLFKEENAIGKQIRIKQESFEVIGIMKPKGSFLNTNQDLVAYVPLTTMANQLVGRTSPYGTQVTFIAVSARDPNSIKAAQFQIENLLRLRHNITGEDDFNVETQKDILQIVDQITTGLILMLSLIAGISLLVGGIGIMNIMLVSITERTQEIGLRKAIGASERDILQQFLIEALILSIVGGCFGIFLGGGVITLIGIASPLSPNLSPLAIIIAVGTSSGIGLFFGVFPAKQAAALEPIVALKRN</sequence>
<accession>B1WWT6</accession>
<protein>
    <submittedName>
        <fullName evidence="10">Probable ABC transporter permease protein</fullName>
    </submittedName>
</protein>
<dbReference type="EMBL" id="CP000806">
    <property type="protein sequence ID" value="ACB52405.1"/>
    <property type="molecule type" value="Genomic_DNA"/>
</dbReference>
<name>B1WWT6_CROS5</name>
<evidence type="ECO:0000256" key="4">
    <source>
        <dbReference type="ARBA" id="ARBA00022989"/>
    </source>
</evidence>
<feature type="transmembrane region" description="Helical" evidence="7">
    <location>
        <begin position="334"/>
        <end position="360"/>
    </location>
</feature>
<proteinExistence type="inferred from homology"/>
<dbReference type="OrthoDB" id="9770099at2"/>
<feature type="transmembrane region" description="Helical" evidence="7">
    <location>
        <begin position="279"/>
        <end position="306"/>
    </location>
</feature>
<feature type="domain" description="MacB-like periplasmic core" evidence="9">
    <location>
        <begin position="21"/>
        <end position="247"/>
    </location>
</feature>
<evidence type="ECO:0000313" key="11">
    <source>
        <dbReference type="Proteomes" id="UP000001203"/>
    </source>
</evidence>
<evidence type="ECO:0000256" key="3">
    <source>
        <dbReference type="ARBA" id="ARBA00022692"/>
    </source>
</evidence>
<gene>
    <name evidence="10" type="ordered locus">cce_3057</name>
</gene>
<dbReference type="PANTHER" id="PTHR30572">
    <property type="entry name" value="MEMBRANE COMPONENT OF TRANSPORTER-RELATED"/>
    <property type="match status" value="1"/>
</dbReference>
<dbReference type="KEGG" id="cyt:cce_3057"/>
<dbReference type="RefSeq" id="WP_009547862.1">
    <property type="nucleotide sequence ID" value="NC_010546.1"/>
</dbReference>
<dbReference type="InterPro" id="IPR003838">
    <property type="entry name" value="ABC3_permease_C"/>
</dbReference>
<keyword evidence="2" id="KW-1003">Cell membrane</keyword>
<evidence type="ECO:0000256" key="7">
    <source>
        <dbReference type="SAM" id="Phobius"/>
    </source>
</evidence>
<evidence type="ECO:0000256" key="6">
    <source>
        <dbReference type="ARBA" id="ARBA00038076"/>
    </source>
</evidence>
<evidence type="ECO:0000259" key="9">
    <source>
        <dbReference type="Pfam" id="PF12704"/>
    </source>
</evidence>
<keyword evidence="11" id="KW-1185">Reference proteome</keyword>
<dbReference type="AlphaFoldDB" id="B1WWT6"/>
<evidence type="ECO:0000313" key="10">
    <source>
        <dbReference type="EMBL" id="ACB52405.1"/>
    </source>
</evidence>
<dbReference type="eggNOG" id="COG0577">
    <property type="taxonomic scope" value="Bacteria"/>
</dbReference>